<name>A0ABP9CES6_9ACTN</name>
<protein>
    <submittedName>
        <fullName evidence="2">Uncharacterized protein</fullName>
    </submittedName>
</protein>
<sequence>MSRTASSGKVIPVVAATSPSVTDPHIPKAGPGSPVEGAGDTDSDGSAASASPADPPDPPHAATVTPTVTASAPPQTLRFTRRGYQRTGAAYR</sequence>
<feature type="compositionally biased region" description="Low complexity" evidence="1">
    <location>
        <begin position="60"/>
        <end position="74"/>
    </location>
</feature>
<proteinExistence type="predicted"/>
<accession>A0ABP9CES6</accession>
<feature type="compositionally biased region" description="Low complexity" evidence="1">
    <location>
        <begin position="38"/>
        <end position="52"/>
    </location>
</feature>
<gene>
    <name evidence="2" type="ORF">GCM10023353_07790</name>
</gene>
<dbReference type="EMBL" id="BAABKQ010000001">
    <property type="protein sequence ID" value="GAA4806926.1"/>
    <property type="molecule type" value="Genomic_DNA"/>
</dbReference>
<feature type="region of interest" description="Disordered" evidence="1">
    <location>
        <begin position="1"/>
        <end position="92"/>
    </location>
</feature>
<organism evidence="2 3">
    <name type="scientific">Tomitella cavernea</name>
    <dbReference type="NCBI Taxonomy" id="1387982"/>
    <lineage>
        <taxon>Bacteria</taxon>
        <taxon>Bacillati</taxon>
        <taxon>Actinomycetota</taxon>
        <taxon>Actinomycetes</taxon>
        <taxon>Mycobacteriales</taxon>
        <taxon>Tomitella</taxon>
    </lineage>
</organism>
<comment type="caution">
    <text evidence="2">The sequence shown here is derived from an EMBL/GenBank/DDBJ whole genome shotgun (WGS) entry which is preliminary data.</text>
</comment>
<keyword evidence="3" id="KW-1185">Reference proteome</keyword>
<evidence type="ECO:0000313" key="2">
    <source>
        <dbReference type="EMBL" id="GAA4806926.1"/>
    </source>
</evidence>
<evidence type="ECO:0000256" key="1">
    <source>
        <dbReference type="SAM" id="MobiDB-lite"/>
    </source>
</evidence>
<dbReference type="Proteomes" id="UP001500839">
    <property type="component" value="Unassembled WGS sequence"/>
</dbReference>
<evidence type="ECO:0000313" key="3">
    <source>
        <dbReference type="Proteomes" id="UP001500839"/>
    </source>
</evidence>
<reference evidence="3" key="1">
    <citation type="journal article" date="2019" name="Int. J. Syst. Evol. Microbiol.">
        <title>The Global Catalogue of Microorganisms (GCM) 10K type strain sequencing project: providing services to taxonomists for standard genome sequencing and annotation.</title>
        <authorList>
            <consortium name="The Broad Institute Genomics Platform"/>
            <consortium name="The Broad Institute Genome Sequencing Center for Infectious Disease"/>
            <person name="Wu L."/>
            <person name="Ma J."/>
        </authorList>
    </citation>
    <scope>NUCLEOTIDE SEQUENCE [LARGE SCALE GENOMIC DNA]</scope>
    <source>
        <strain evidence="3">JCM 18542</strain>
    </source>
</reference>